<dbReference type="AlphaFoldDB" id="A0A1X7UH14"/>
<organism evidence="1">
    <name type="scientific">Amphimedon queenslandica</name>
    <name type="common">Sponge</name>
    <dbReference type="NCBI Taxonomy" id="400682"/>
    <lineage>
        <taxon>Eukaryota</taxon>
        <taxon>Metazoa</taxon>
        <taxon>Porifera</taxon>
        <taxon>Demospongiae</taxon>
        <taxon>Heteroscleromorpha</taxon>
        <taxon>Haplosclerida</taxon>
        <taxon>Niphatidae</taxon>
        <taxon>Amphimedon</taxon>
    </lineage>
</organism>
<reference evidence="2" key="1">
    <citation type="journal article" date="2010" name="Nature">
        <title>The Amphimedon queenslandica genome and the evolution of animal complexity.</title>
        <authorList>
            <person name="Srivastava M."/>
            <person name="Simakov O."/>
            <person name="Chapman J."/>
            <person name="Fahey B."/>
            <person name="Gauthier M.E."/>
            <person name="Mitros T."/>
            <person name="Richards G.S."/>
            <person name="Conaco C."/>
            <person name="Dacre M."/>
            <person name="Hellsten U."/>
            <person name="Larroux C."/>
            <person name="Putnam N.H."/>
            <person name="Stanke M."/>
            <person name="Adamska M."/>
            <person name="Darling A."/>
            <person name="Degnan S.M."/>
            <person name="Oakley T.H."/>
            <person name="Plachetzki D.C."/>
            <person name="Zhai Y."/>
            <person name="Adamski M."/>
            <person name="Calcino A."/>
            <person name="Cummins S.F."/>
            <person name="Goodstein D.M."/>
            <person name="Harris C."/>
            <person name="Jackson D.J."/>
            <person name="Leys S.P."/>
            <person name="Shu S."/>
            <person name="Woodcroft B.J."/>
            <person name="Vervoort M."/>
            <person name="Kosik K.S."/>
            <person name="Manning G."/>
            <person name="Degnan B.M."/>
            <person name="Rokhsar D.S."/>
        </authorList>
    </citation>
    <scope>NUCLEOTIDE SEQUENCE [LARGE SCALE GENOMIC DNA]</scope>
</reference>
<dbReference type="InParanoid" id="A0A1X7UH14"/>
<gene>
    <name evidence="1" type="primary">109583417</name>
</gene>
<protein>
    <submittedName>
        <fullName evidence="1">Uncharacterized protein</fullName>
    </submittedName>
</protein>
<accession>A0A1X7UH14</accession>
<evidence type="ECO:0000313" key="2">
    <source>
        <dbReference type="Proteomes" id="UP000007879"/>
    </source>
</evidence>
<proteinExistence type="predicted"/>
<keyword evidence="2" id="KW-1185">Reference proteome</keyword>
<dbReference type="KEGG" id="aqu:109583417"/>
<sequence>MELFDSFDRSIRSSHNVHRAAHMCPRFTPRRYIDEYYDPGIPFRSHHGHSQRVVNDIGQLIGLLANSCHYLPKHISISRKQLSNFWDIIEKESLHKEASLFLSSLEALNVEYLYNLSDSSCHPKLEFIADLIFNKIKPHIQVLGVSHHLGVIYPYIAKSKECQLRKFTVICDVPAVDVVSQVLQKFKDLEDVDVLIHSWSWDSHAPGTSKLTSFVSSMNELFYYPKMKELSFSTNKPVCTSSNIQAILHHFFSSPYPVSLLLKLNCSVFSDQLQPQSIEYDMDRMSTKSLTVYYSSLSSDLVSILPSNLSLRSLELTGNETSTLHCFSNLKLIKSAIHLLLHSPNQTWICCLNFFVLSLQRTGSWIYQVWMQLKSFLISQV</sequence>
<reference evidence="1" key="2">
    <citation type="submission" date="2017-05" db="UniProtKB">
        <authorList>
            <consortium name="EnsemblMetazoa"/>
        </authorList>
    </citation>
    <scope>IDENTIFICATION</scope>
</reference>
<evidence type="ECO:0000313" key="1">
    <source>
        <dbReference type="EnsemblMetazoa" id="Aqu2.1.26940_001"/>
    </source>
</evidence>
<dbReference type="EnsemblMetazoa" id="XM_019998750.1">
    <property type="protein sequence ID" value="XP_019854309.1"/>
    <property type="gene ID" value="LOC109583417"/>
</dbReference>
<name>A0A1X7UH14_AMPQE</name>
<dbReference type="Proteomes" id="UP000007879">
    <property type="component" value="Unassembled WGS sequence"/>
</dbReference>
<dbReference type="EnsemblMetazoa" id="Aqu2.1.26940_001">
    <property type="protein sequence ID" value="Aqu2.1.26940_001"/>
    <property type="gene ID" value="Aqu2.1.26940"/>
</dbReference>